<dbReference type="RefSeq" id="WP_089108358.1">
    <property type="nucleotide sequence ID" value="NZ_BCMF01000002.1"/>
</dbReference>
<keyword evidence="1" id="KW-0805">Transcription regulation</keyword>
<evidence type="ECO:0000313" key="5">
    <source>
        <dbReference type="EMBL" id="GAW98544.1"/>
    </source>
</evidence>
<keyword evidence="2" id="KW-0238">DNA-binding</keyword>
<dbReference type="AlphaFoldDB" id="A0A1Z5I9Y6"/>
<evidence type="ECO:0000259" key="4">
    <source>
        <dbReference type="PROSITE" id="PS50949"/>
    </source>
</evidence>
<dbReference type="InterPro" id="IPR011711">
    <property type="entry name" value="GntR_C"/>
</dbReference>
<dbReference type="InterPro" id="IPR036388">
    <property type="entry name" value="WH-like_DNA-bd_sf"/>
</dbReference>
<organism evidence="5 6">
    <name type="scientific">Secundilactobacillus mixtipabuli</name>
    <dbReference type="NCBI Taxonomy" id="1435342"/>
    <lineage>
        <taxon>Bacteria</taxon>
        <taxon>Bacillati</taxon>
        <taxon>Bacillota</taxon>
        <taxon>Bacilli</taxon>
        <taxon>Lactobacillales</taxon>
        <taxon>Lactobacillaceae</taxon>
        <taxon>Secundilactobacillus</taxon>
    </lineage>
</organism>
<keyword evidence="3" id="KW-0804">Transcription</keyword>
<dbReference type="SUPFAM" id="SSF48008">
    <property type="entry name" value="GntR ligand-binding domain-like"/>
    <property type="match status" value="1"/>
</dbReference>
<keyword evidence="6" id="KW-1185">Reference proteome</keyword>
<dbReference type="SUPFAM" id="SSF46785">
    <property type="entry name" value="Winged helix' DNA-binding domain"/>
    <property type="match status" value="1"/>
</dbReference>
<dbReference type="GO" id="GO:0003677">
    <property type="term" value="F:DNA binding"/>
    <property type="evidence" value="ECO:0007669"/>
    <property type="project" value="UniProtKB-KW"/>
</dbReference>
<dbReference type="Proteomes" id="UP000198374">
    <property type="component" value="Unassembled WGS sequence"/>
</dbReference>
<dbReference type="SMART" id="SM00345">
    <property type="entry name" value="HTH_GNTR"/>
    <property type="match status" value="1"/>
</dbReference>
<dbReference type="OrthoDB" id="574518at2"/>
<sequence>MSPKDKVYNFISEQLTRGNLKRSDHITEQFLSDNLGMSRTPIREALLQLSSEDILQRVPRKGFVLRSYTRKDVEELYSLIGLLDGKVAELTCDELTSEDYAVMKFLVDSMYSAIDNKLYIKYNELQEKFHNVYMQKCQNNLLRTELQNRKKIFIGKSYIRLDPSSIQSVLKITNNEHQKIIDLFKSHSKEELRQFLENVHWNSQNAQYDIW</sequence>
<evidence type="ECO:0000256" key="3">
    <source>
        <dbReference type="ARBA" id="ARBA00023163"/>
    </source>
</evidence>
<reference evidence="5 6" key="1">
    <citation type="submission" date="2015-11" db="EMBL/GenBank/DDBJ databases">
        <title>Draft genome sequences of new species of the genus Lactobacillus isolated from orchardgrass silage.</title>
        <authorList>
            <person name="Tohno M."/>
            <person name="Tanizawa Y."/>
            <person name="Arita M."/>
        </authorList>
    </citation>
    <scope>NUCLEOTIDE SEQUENCE [LARGE SCALE GENOMIC DNA]</scope>
    <source>
        <strain evidence="5 6">IWT30</strain>
    </source>
</reference>
<dbReference type="EMBL" id="BCMF01000002">
    <property type="protein sequence ID" value="GAW98544.1"/>
    <property type="molecule type" value="Genomic_DNA"/>
</dbReference>
<dbReference type="InterPro" id="IPR036390">
    <property type="entry name" value="WH_DNA-bd_sf"/>
</dbReference>
<feature type="domain" description="HTH gntR-type" evidence="4">
    <location>
        <begin position="1"/>
        <end position="68"/>
    </location>
</feature>
<protein>
    <submittedName>
        <fullName evidence="5">GntR family transcriptional regulator</fullName>
    </submittedName>
</protein>
<dbReference type="Gene3D" id="1.10.10.10">
    <property type="entry name" value="Winged helix-like DNA-binding domain superfamily/Winged helix DNA-binding domain"/>
    <property type="match status" value="1"/>
</dbReference>
<evidence type="ECO:0000256" key="1">
    <source>
        <dbReference type="ARBA" id="ARBA00023015"/>
    </source>
</evidence>
<proteinExistence type="predicted"/>
<dbReference type="PANTHER" id="PTHR43537:SF24">
    <property type="entry name" value="GLUCONATE OPERON TRANSCRIPTIONAL REPRESSOR"/>
    <property type="match status" value="1"/>
</dbReference>
<gene>
    <name evidence="5" type="primary">gntR_1</name>
    <name evidence="5" type="ORF">IWT30_00489</name>
</gene>
<name>A0A1Z5I9Y6_9LACO</name>
<evidence type="ECO:0000256" key="2">
    <source>
        <dbReference type="ARBA" id="ARBA00023125"/>
    </source>
</evidence>
<dbReference type="PROSITE" id="PS50949">
    <property type="entry name" value="HTH_GNTR"/>
    <property type="match status" value="1"/>
</dbReference>
<comment type="caution">
    <text evidence="5">The sequence shown here is derived from an EMBL/GenBank/DDBJ whole genome shotgun (WGS) entry which is preliminary data.</text>
</comment>
<dbReference type="Pfam" id="PF07729">
    <property type="entry name" value="FCD"/>
    <property type="match status" value="1"/>
</dbReference>
<dbReference type="GO" id="GO:0003700">
    <property type="term" value="F:DNA-binding transcription factor activity"/>
    <property type="evidence" value="ECO:0007669"/>
    <property type="project" value="InterPro"/>
</dbReference>
<dbReference type="Pfam" id="PF00392">
    <property type="entry name" value="GntR"/>
    <property type="match status" value="1"/>
</dbReference>
<dbReference type="Gene3D" id="1.20.120.530">
    <property type="entry name" value="GntR ligand-binding domain-like"/>
    <property type="match status" value="1"/>
</dbReference>
<evidence type="ECO:0000313" key="6">
    <source>
        <dbReference type="Proteomes" id="UP000198374"/>
    </source>
</evidence>
<dbReference type="InterPro" id="IPR000524">
    <property type="entry name" value="Tscrpt_reg_HTH_GntR"/>
</dbReference>
<accession>A0A1Z5I9Y6</accession>
<dbReference type="InterPro" id="IPR008920">
    <property type="entry name" value="TF_FadR/GntR_C"/>
</dbReference>
<dbReference type="PANTHER" id="PTHR43537">
    <property type="entry name" value="TRANSCRIPTIONAL REGULATOR, GNTR FAMILY"/>
    <property type="match status" value="1"/>
</dbReference>